<reference evidence="1 2" key="1">
    <citation type="submission" date="2020-03" db="EMBL/GenBank/DDBJ databases">
        <authorList>
            <person name="Ansaldi M."/>
            <person name="Clavijo F."/>
        </authorList>
    </citation>
    <scope>NUCLEOTIDE SEQUENCE [LARGE SCALE GENOMIC DNA]</scope>
</reference>
<organism evidence="1 2">
    <name type="scientific">Xylella phage Cota</name>
    <dbReference type="NCBI Taxonomy" id="2699877"/>
    <lineage>
        <taxon>Viruses</taxon>
        <taxon>Duplodnaviria</taxon>
        <taxon>Heunggongvirae</taxon>
        <taxon>Uroviricota</taxon>
        <taxon>Caudoviricetes</taxon>
        <taxon>Autographivirales</taxon>
        <taxon>Autonotataviridae</taxon>
        <taxon>Cotavirus</taxon>
        <taxon>Cotavirus cota</taxon>
    </lineage>
</organism>
<evidence type="ECO:0000313" key="1">
    <source>
        <dbReference type="EMBL" id="CAB1282910.1"/>
    </source>
</evidence>
<keyword evidence="2" id="KW-1185">Reference proteome</keyword>
<evidence type="ECO:0000313" key="2">
    <source>
        <dbReference type="Proteomes" id="UP000501273"/>
    </source>
</evidence>
<accession>A0A6F8ZKG6</accession>
<name>A0A6F8ZKG6_9CAUD</name>
<dbReference type="Proteomes" id="UP000501273">
    <property type="component" value="Chromosome"/>
</dbReference>
<protein>
    <submittedName>
        <fullName evidence="1">Uncharacterized protein</fullName>
    </submittedName>
</protein>
<proteinExistence type="predicted"/>
<dbReference type="EMBL" id="LR778216">
    <property type="protein sequence ID" value="CAB1282910.1"/>
    <property type="molecule type" value="Genomic_DNA"/>
</dbReference>
<sequence length="51" mass="5676">MRGKAIYRWNVVDKHTGSIVGAYSTESGAARAAVKLAERFNSPGRYIARHR</sequence>